<dbReference type="EMBL" id="UFYD01000001">
    <property type="protein sequence ID" value="STC97196.1"/>
    <property type="molecule type" value="Genomic_DNA"/>
</dbReference>
<protein>
    <submittedName>
        <fullName evidence="4">Inner membrane protein ypdA</fullName>
    </submittedName>
</protein>
<dbReference type="Gene3D" id="3.30.565.10">
    <property type="entry name" value="Histidine kinase-like ATPase, C-terminal domain"/>
    <property type="match status" value="1"/>
</dbReference>
<organism evidence="4 5">
    <name type="scientific">Elizabethkingia anophelis</name>
    <dbReference type="NCBI Taxonomy" id="1117645"/>
    <lineage>
        <taxon>Bacteria</taxon>
        <taxon>Pseudomonadati</taxon>
        <taxon>Bacteroidota</taxon>
        <taxon>Flavobacteriia</taxon>
        <taxon>Flavobacteriales</taxon>
        <taxon>Weeksellaceae</taxon>
        <taxon>Elizabethkingia</taxon>
    </lineage>
</organism>
<feature type="transmembrane region" description="Helical" evidence="2">
    <location>
        <begin position="67"/>
        <end position="84"/>
    </location>
</feature>
<feature type="transmembrane region" description="Helical" evidence="2">
    <location>
        <begin position="35"/>
        <end position="55"/>
    </location>
</feature>
<dbReference type="SUPFAM" id="SSF55874">
    <property type="entry name" value="ATPase domain of HSP90 chaperone/DNA topoisomerase II/histidine kinase"/>
    <property type="match status" value="1"/>
</dbReference>
<dbReference type="InterPro" id="IPR050640">
    <property type="entry name" value="Bact_2-comp_sensor_kinase"/>
</dbReference>
<sequence>MCLSFSICIFRENESTLLYNKRLMAKAEKWYKKRYFDEIIFFSAIFILTMLPDFIKPVSMMYLVKNLVFLALLYGQAILHRYFIFPFLMSRQYLRYFISGIMFIVLGAGLLLAVDYYWVDPDYYRAEDVILFKDFLYNVVLCSISIAAFLSLFLIRNYSKELEKKNEAQLMLSEMNIKYLHAQLNPHFFFNMLNNLYGVSLAEPSRTPELILKLSDLMRYQLENANKDIVNLKEELSFIQNYIAMEKERVGKRCLIEYNFEDKKTEAINYQIAPLVLITLVENAFKHSLTTEREWFVKILVHLGNGVLSMSVHNSMPDQSLKMSSTGIGLLNIRKRLELLYSGHYMLDIIEEGEKYQTNLVLSLKHYNHE</sequence>
<keyword evidence="2" id="KW-1133">Transmembrane helix</keyword>
<comment type="caution">
    <text evidence="4">The sequence shown here is derived from an EMBL/GenBank/DDBJ whole genome shotgun (WGS) entry which is preliminary data.</text>
</comment>
<evidence type="ECO:0000313" key="5">
    <source>
        <dbReference type="Proteomes" id="UP000254876"/>
    </source>
</evidence>
<name>A0A7Z7LTU5_9FLAO</name>
<keyword evidence="2" id="KW-0472">Membrane</keyword>
<feature type="domain" description="Signal transduction histidine kinase internal region" evidence="3">
    <location>
        <begin position="176"/>
        <end position="253"/>
    </location>
</feature>
<dbReference type="Pfam" id="PF06580">
    <property type="entry name" value="His_kinase"/>
    <property type="match status" value="1"/>
</dbReference>
<gene>
    <name evidence="4" type="primary">ypdA_1</name>
    <name evidence="4" type="ORF">NCTC10588_00847</name>
</gene>
<keyword evidence="1" id="KW-0175">Coiled coil</keyword>
<dbReference type="AlphaFoldDB" id="A0A7Z7LTU5"/>
<dbReference type="PANTHER" id="PTHR34220">
    <property type="entry name" value="SENSOR HISTIDINE KINASE YPDA"/>
    <property type="match status" value="1"/>
</dbReference>
<feature type="coiled-coil region" evidence="1">
    <location>
        <begin position="215"/>
        <end position="242"/>
    </location>
</feature>
<dbReference type="Proteomes" id="UP000254876">
    <property type="component" value="Unassembled WGS sequence"/>
</dbReference>
<evidence type="ECO:0000256" key="1">
    <source>
        <dbReference type="SAM" id="Coils"/>
    </source>
</evidence>
<dbReference type="PANTHER" id="PTHR34220:SF7">
    <property type="entry name" value="SENSOR HISTIDINE KINASE YPDA"/>
    <property type="match status" value="1"/>
</dbReference>
<dbReference type="GO" id="GO:0016020">
    <property type="term" value="C:membrane"/>
    <property type="evidence" value="ECO:0007669"/>
    <property type="project" value="InterPro"/>
</dbReference>
<dbReference type="InterPro" id="IPR010559">
    <property type="entry name" value="Sig_transdc_His_kin_internal"/>
</dbReference>
<keyword evidence="2" id="KW-0812">Transmembrane</keyword>
<evidence type="ECO:0000313" key="4">
    <source>
        <dbReference type="EMBL" id="STC97196.1"/>
    </source>
</evidence>
<proteinExistence type="predicted"/>
<evidence type="ECO:0000259" key="3">
    <source>
        <dbReference type="Pfam" id="PF06580"/>
    </source>
</evidence>
<accession>A0A7Z7LTU5</accession>
<dbReference type="GO" id="GO:0000155">
    <property type="term" value="F:phosphorelay sensor kinase activity"/>
    <property type="evidence" value="ECO:0007669"/>
    <property type="project" value="InterPro"/>
</dbReference>
<feature type="transmembrane region" description="Helical" evidence="2">
    <location>
        <begin position="135"/>
        <end position="155"/>
    </location>
</feature>
<dbReference type="InterPro" id="IPR036890">
    <property type="entry name" value="HATPase_C_sf"/>
</dbReference>
<evidence type="ECO:0000256" key="2">
    <source>
        <dbReference type="SAM" id="Phobius"/>
    </source>
</evidence>
<reference evidence="4 5" key="1">
    <citation type="submission" date="2018-06" db="EMBL/GenBank/DDBJ databases">
        <authorList>
            <consortium name="Pathogen Informatics"/>
            <person name="Doyle S."/>
        </authorList>
    </citation>
    <scope>NUCLEOTIDE SEQUENCE [LARGE SCALE GENOMIC DNA]</scope>
    <source>
        <strain evidence="4 5">NCTC10588</strain>
    </source>
</reference>
<feature type="transmembrane region" description="Helical" evidence="2">
    <location>
        <begin position="96"/>
        <end position="119"/>
    </location>
</feature>